<accession>B0RL10</accession>
<protein>
    <submittedName>
        <fullName evidence="1">Uncharacterized protein</fullName>
    </submittedName>
</protein>
<sequence>MVFTEPKAETFWVTPCEPTTLAKPSMLFANIVEASNGPARETTRADISRLPSRSETNPFIDPSTINLLSLVIQCMLIGSAMIRSIDRLPVTLATEKQPERFILMKLGNCAGA</sequence>
<evidence type="ECO:0000313" key="1">
    <source>
        <dbReference type="EMBL" id="CAP20262.1"/>
    </source>
</evidence>
<dbReference type="AlphaFoldDB" id="B0RL10"/>
<reference evidence="1" key="1">
    <citation type="journal article" date="2008" name="J. Bacteriol.">
        <title>Genetic and functional properties of the self-transmissible Yersinia enterocolitica plasmid pYE854, which mobilizes the virulence plasmid pYV.</title>
        <authorList>
            <person name="Hammerl J.A."/>
            <person name="Klein I."/>
            <person name="Lanka E."/>
            <person name="Appel B."/>
            <person name="Hertwig S."/>
        </authorList>
    </citation>
    <scope>NUCLEOTIDE SEQUENCE [LARGE SCALE GENOMIC DNA]</scope>
    <source>
        <strain evidence="1">29854</strain>
        <plasmid evidence="1">pYE854</plasmid>
    </source>
</reference>
<name>B0RL10_YEREN</name>
<organism evidence="1">
    <name type="scientific">Yersinia enterocolitica</name>
    <dbReference type="NCBI Taxonomy" id="630"/>
    <lineage>
        <taxon>Bacteria</taxon>
        <taxon>Pseudomonadati</taxon>
        <taxon>Pseudomonadota</taxon>
        <taxon>Gammaproteobacteria</taxon>
        <taxon>Enterobacterales</taxon>
        <taxon>Yersiniaceae</taxon>
        <taxon>Yersinia</taxon>
    </lineage>
</organism>
<geneLocation type="plasmid" evidence="1">
    <name>pYE854</name>
</geneLocation>
<proteinExistence type="predicted"/>
<dbReference type="EMBL" id="AM905950">
    <property type="protein sequence ID" value="CAP20262.1"/>
    <property type="molecule type" value="Genomic_DNA"/>
</dbReference>
<keyword evidence="1" id="KW-0614">Plasmid</keyword>